<dbReference type="PROSITE" id="PS50262">
    <property type="entry name" value="G_PROTEIN_RECEP_F1_2"/>
    <property type="match status" value="1"/>
</dbReference>
<keyword evidence="7" id="KW-0807">Transducer</keyword>
<gene>
    <name evidence="10" type="ORF">CUNI_LOCUS13651</name>
</gene>
<evidence type="ECO:0000256" key="1">
    <source>
        <dbReference type="ARBA" id="ARBA00004141"/>
    </source>
</evidence>
<keyword evidence="4" id="KW-0297">G-protein coupled receptor</keyword>
<keyword evidence="3 8" id="KW-1133">Transmembrane helix</keyword>
<keyword evidence="6" id="KW-0675">Receptor</keyword>
<keyword evidence="5 8" id="KW-0472">Membrane</keyword>
<evidence type="ECO:0000256" key="5">
    <source>
        <dbReference type="ARBA" id="ARBA00023136"/>
    </source>
</evidence>
<evidence type="ECO:0000313" key="10">
    <source>
        <dbReference type="EMBL" id="CAG5128093.1"/>
    </source>
</evidence>
<dbReference type="InterPro" id="IPR017452">
    <property type="entry name" value="GPCR_Rhodpsn_7TM"/>
</dbReference>
<dbReference type="OrthoDB" id="10053194at2759"/>
<name>A0A8S3ZFC2_9EUPU</name>
<dbReference type="EMBL" id="CAJHNH020002921">
    <property type="protein sequence ID" value="CAG5128093.1"/>
    <property type="molecule type" value="Genomic_DNA"/>
</dbReference>
<protein>
    <recommendedName>
        <fullName evidence="9">G-protein coupled receptors family 1 profile domain-containing protein</fullName>
    </recommendedName>
</protein>
<comment type="subcellular location">
    <subcellularLocation>
        <location evidence="1">Membrane</location>
        <topology evidence="1">Multi-pass membrane protein</topology>
    </subcellularLocation>
</comment>
<evidence type="ECO:0000256" key="6">
    <source>
        <dbReference type="ARBA" id="ARBA00023170"/>
    </source>
</evidence>
<organism evidence="10 11">
    <name type="scientific">Candidula unifasciata</name>
    <dbReference type="NCBI Taxonomy" id="100452"/>
    <lineage>
        <taxon>Eukaryota</taxon>
        <taxon>Metazoa</taxon>
        <taxon>Spiralia</taxon>
        <taxon>Lophotrochozoa</taxon>
        <taxon>Mollusca</taxon>
        <taxon>Gastropoda</taxon>
        <taxon>Heterobranchia</taxon>
        <taxon>Euthyneura</taxon>
        <taxon>Panpulmonata</taxon>
        <taxon>Eupulmonata</taxon>
        <taxon>Stylommatophora</taxon>
        <taxon>Helicina</taxon>
        <taxon>Helicoidea</taxon>
        <taxon>Geomitridae</taxon>
        <taxon>Candidula</taxon>
    </lineage>
</organism>
<accession>A0A8S3ZFC2</accession>
<dbReference type="Pfam" id="PF00001">
    <property type="entry name" value="7tm_1"/>
    <property type="match status" value="1"/>
</dbReference>
<reference evidence="10" key="1">
    <citation type="submission" date="2021-04" db="EMBL/GenBank/DDBJ databases">
        <authorList>
            <consortium name="Molecular Ecology Group"/>
        </authorList>
    </citation>
    <scope>NUCLEOTIDE SEQUENCE</scope>
</reference>
<dbReference type="Proteomes" id="UP000678393">
    <property type="component" value="Unassembled WGS sequence"/>
</dbReference>
<dbReference type="PANTHER" id="PTHR24235:SF29">
    <property type="entry name" value="GH23382P"/>
    <property type="match status" value="1"/>
</dbReference>
<dbReference type="InterPro" id="IPR000276">
    <property type="entry name" value="GPCR_Rhodpsn"/>
</dbReference>
<dbReference type="SUPFAM" id="SSF81321">
    <property type="entry name" value="Family A G protein-coupled receptor-like"/>
    <property type="match status" value="1"/>
</dbReference>
<proteinExistence type="predicted"/>
<evidence type="ECO:0000256" key="7">
    <source>
        <dbReference type="ARBA" id="ARBA00023224"/>
    </source>
</evidence>
<evidence type="ECO:0000256" key="8">
    <source>
        <dbReference type="SAM" id="Phobius"/>
    </source>
</evidence>
<keyword evidence="11" id="KW-1185">Reference proteome</keyword>
<dbReference type="PANTHER" id="PTHR24235">
    <property type="entry name" value="NEUROPEPTIDE Y RECEPTOR"/>
    <property type="match status" value="1"/>
</dbReference>
<sequence length="180" mass="19979">MDVINISLFDLNNITYPSVNRKMGESFNVTPLGLNRKHTANGRQPLYAQIIIVLMYVLIIIIAVGGNLLFSYVILTRPKMRSVTNLFLLNLAISDIVKAVVCNPFAFMANLILLHWPYGDFMCPLVTYVQVRISVVIVVVTFALLLLFIFLQLVLTNRSGGGVAARRSHADRKVAGSSPD</sequence>
<feature type="transmembrane region" description="Helical" evidence="8">
    <location>
        <begin position="87"/>
        <end position="113"/>
    </location>
</feature>
<feature type="transmembrane region" description="Helical" evidence="8">
    <location>
        <begin position="133"/>
        <end position="155"/>
    </location>
</feature>
<dbReference type="GO" id="GO:0016020">
    <property type="term" value="C:membrane"/>
    <property type="evidence" value="ECO:0007669"/>
    <property type="project" value="UniProtKB-SubCell"/>
</dbReference>
<dbReference type="AlphaFoldDB" id="A0A8S3ZFC2"/>
<dbReference type="PRINTS" id="PR00237">
    <property type="entry name" value="GPCRRHODOPSN"/>
</dbReference>
<evidence type="ECO:0000256" key="4">
    <source>
        <dbReference type="ARBA" id="ARBA00023040"/>
    </source>
</evidence>
<evidence type="ECO:0000259" key="9">
    <source>
        <dbReference type="PROSITE" id="PS50262"/>
    </source>
</evidence>
<evidence type="ECO:0000313" key="11">
    <source>
        <dbReference type="Proteomes" id="UP000678393"/>
    </source>
</evidence>
<dbReference type="GO" id="GO:0004930">
    <property type="term" value="F:G protein-coupled receptor activity"/>
    <property type="evidence" value="ECO:0007669"/>
    <property type="project" value="UniProtKB-KW"/>
</dbReference>
<evidence type="ECO:0000256" key="2">
    <source>
        <dbReference type="ARBA" id="ARBA00022692"/>
    </source>
</evidence>
<feature type="transmembrane region" description="Helical" evidence="8">
    <location>
        <begin position="46"/>
        <end position="75"/>
    </location>
</feature>
<keyword evidence="2 8" id="KW-0812">Transmembrane</keyword>
<comment type="caution">
    <text evidence="10">The sequence shown here is derived from an EMBL/GenBank/DDBJ whole genome shotgun (WGS) entry which is preliminary data.</text>
</comment>
<feature type="domain" description="G-protein coupled receptors family 1 profile" evidence="9">
    <location>
        <begin position="66"/>
        <end position="129"/>
    </location>
</feature>
<evidence type="ECO:0000256" key="3">
    <source>
        <dbReference type="ARBA" id="ARBA00022989"/>
    </source>
</evidence>
<dbReference type="Gene3D" id="1.20.1070.10">
    <property type="entry name" value="Rhodopsin 7-helix transmembrane proteins"/>
    <property type="match status" value="1"/>
</dbReference>